<keyword evidence="3" id="KW-1185">Reference proteome</keyword>
<name>A0A9N9M189_9HELO</name>
<dbReference type="SUPFAM" id="SSF50249">
    <property type="entry name" value="Nucleic acid-binding proteins"/>
    <property type="match status" value="1"/>
</dbReference>
<dbReference type="PANTHER" id="PTHR21166:SF2">
    <property type="entry name" value="CELL DIVISION CONTROL PROTEIN 24 OB DOMAIN-CONTAINING PROTEIN-RELATED"/>
    <property type="match status" value="1"/>
</dbReference>
<sequence>MPQSYPSIHSFYKREVPAEKTRPNTTEPEISSRCDDGFNEEELLQAKDPMSRKWSPSREYEESTIHKLVPGPNFVTFQGRVVNFSTIKGSSSVEKKAAGWHNLLLKDNTAAIHIKLYFAPNAYPIKLGQLVSVWTGFISNPSKHGLSNIPGITVYGNLFPGRVTSDLFMIHTSDSASTICRIPLEYRKSQPLSGLMSLSSYLAGGHDGVNGVKILVCVKSIGPLKKIPNKTGGSSDLIEVLLFDHTGEVRFTAWNEIGDNVKDWQPGVTILLISNPGYRVGHNGKGTVGMVRPTMVDVDPQFPDAEWLRKYAMGLTKRESLSLAFPEGVWDVEAAEYGVERIFFTLAELERWVRSDGNAVFTGFINVIILEMNLYTLHRRNMLMCGECCGVPSFSNTSPTPCTHCKQAVSLHLNPKILGTLLDETGCIASGKLLWSDRAWELLFGRSVEKVSKMSMQECRLLEMRCLGMRIHLVVGWKGEGEEGRLGVLSVMT</sequence>
<dbReference type="InterPro" id="IPR052469">
    <property type="entry name" value="MEIOB"/>
</dbReference>
<dbReference type="AlphaFoldDB" id="A0A9N9M189"/>
<dbReference type="GO" id="GO:0003697">
    <property type="term" value="F:single-stranded DNA binding"/>
    <property type="evidence" value="ECO:0007669"/>
    <property type="project" value="TreeGrafter"/>
</dbReference>
<dbReference type="EMBL" id="CAJVRM010000685">
    <property type="protein sequence ID" value="CAG8982840.1"/>
    <property type="molecule type" value="Genomic_DNA"/>
</dbReference>
<gene>
    <name evidence="2" type="ORF">HYALB_00006650</name>
</gene>
<dbReference type="GO" id="GO:0008310">
    <property type="term" value="F:single-stranded DNA 3'-5' DNA exonuclease activity"/>
    <property type="evidence" value="ECO:0007669"/>
    <property type="project" value="TreeGrafter"/>
</dbReference>
<evidence type="ECO:0000256" key="1">
    <source>
        <dbReference type="SAM" id="MobiDB-lite"/>
    </source>
</evidence>
<protein>
    <submittedName>
        <fullName evidence="2">Uncharacterized protein</fullName>
    </submittedName>
</protein>
<feature type="compositionally biased region" description="Basic and acidic residues" evidence="1">
    <location>
        <begin position="12"/>
        <end position="22"/>
    </location>
</feature>
<feature type="region of interest" description="Disordered" evidence="1">
    <location>
        <begin position="1"/>
        <end position="37"/>
    </location>
</feature>
<evidence type="ECO:0000313" key="3">
    <source>
        <dbReference type="Proteomes" id="UP000701801"/>
    </source>
</evidence>
<organism evidence="2 3">
    <name type="scientific">Hymenoscyphus albidus</name>
    <dbReference type="NCBI Taxonomy" id="595503"/>
    <lineage>
        <taxon>Eukaryota</taxon>
        <taxon>Fungi</taxon>
        <taxon>Dikarya</taxon>
        <taxon>Ascomycota</taxon>
        <taxon>Pezizomycotina</taxon>
        <taxon>Leotiomycetes</taxon>
        <taxon>Helotiales</taxon>
        <taxon>Helotiaceae</taxon>
        <taxon>Hymenoscyphus</taxon>
    </lineage>
</organism>
<evidence type="ECO:0000313" key="2">
    <source>
        <dbReference type="EMBL" id="CAG8982840.1"/>
    </source>
</evidence>
<dbReference type="OrthoDB" id="3248508at2759"/>
<proteinExistence type="predicted"/>
<dbReference type="PANTHER" id="PTHR21166">
    <property type="entry name" value="CELL DIVISION CONTROL PROTEIN 24 OB DOMAIN-CONTAINING PROTEIN-RELATED"/>
    <property type="match status" value="1"/>
</dbReference>
<reference evidence="2" key="1">
    <citation type="submission" date="2021-07" db="EMBL/GenBank/DDBJ databases">
        <authorList>
            <person name="Durling M."/>
        </authorList>
    </citation>
    <scope>NUCLEOTIDE SEQUENCE</scope>
</reference>
<dbReference type="GO" id="GO:0000712">
    <property type="term" value="P:resolution of meiotic recombination intermediates"/>
    <property type="evidence" value="ECO:0007669"/>
    <property type="project" value="TreeGrafter"/>
</dbReference>
<dbReference type="Proteomes" id="UP000701801">
    <property type="component" value="Unassembled WGS sequence"/>
</dbReference>
<dbReference type="InterPro" id="IPR012340">
    <property type="entry name" value="NA-bd_OB-fold"/>
</dbReference>
<dbReference type="Gene3D" id="2.40.50.140">
    <property type="entry name" value="Nucleic acid-binding proteins"/>
    <property type="match status" value="1"/>
</dbReference>
<accession>A0A9N9M189</accession>
<comment type="caution">
    <text evidence="2">The sequence shown here is derived from an EMBL/GenBank/DDBJ whole genome shotgun (WGS) entry which is preliminary data.</text>
</comment>